<accession>A0A5R9B8P8</accession>
<dbReference type="OrthoDB" id="3790724at2"/>
<evidence type="ECO:0000313" key="3">
    <source>
        <dbReference type="EMBL" id="TLP92110.1"/>
    </source>
</evidence>
<keyword evidence="2" id="KW-0812">Transmembrane</keyword>
<evidence type="ECO:0000256" key="2">
    <source>
        <dbReference type="SAM" id="Phobius"/>
    </source>
</evidence>
<name>A0A5R9B8P8_9MICC</name>
<keyword evidence="2" id="KW-0472">Membrane</keyword>
<dbReference type="AlphaFoldDB" id="A0A5R9B8P8"/>
<feature type="region of interest" description="Disordered" evidence="1">
    <location>
        <begin position="186"/>
        <end position="206"/>
    </location>
</feature>
<organism evidence="3 4">
    <name type="scientific">Nesterenkonia salmonea</name>
    <dbReference type="NCBI Taxonomy" id="1804987"/>
    <lineage>
        <taxon>Bacteria</taxon>
        <taxon>Bacillati</taxon>
        <taxon>Actinomycetota</taxon>
        <taxon>Actinomycetes</taxon>
        <taxon>Micrococcales</taxon>
        <taxon>Micrococcaceae</taxon>
        <taxon>Nesterenkonia</taxon>
    </lineage>
</organism>
<dbReference type="GO" id="GO:0004252">
    <property type="term" value="F:serine-type endopeptidase activity"/>
    <property type="evidence" value="ECO:0007669"/>
    <property type="project" value="InterPro"/>
</dbReference>
<evidence type="ECO:0000256" key="1">
    <source>
        <dbReference type="SAM" id="MobiDB-lite"/>
    </source>
</evidence>
<keyword evidence="2" id="KW-1133">Transmembrane helix</keyword>
<protein>
    <submittedName>
        <fullName evidence="3">S26 family signal peptidase</fullName>
    </submittedName>
</protein>
<feature type="transmembrane region" description="Helical" evidence="2">
    <location>
        <begin position="12"/>
        <end position="36"/>
    </location>
</feature>
<dbReference type="RefSeq" id="WP_138254369.1">
    <property type="nucleotide sequence ID" value="NZ_VAVZ01000078.1"/>
</dbReference>
<feature type="compositionally biased region" description="Basic and acidic residues" evidence="1">
    <location>
        <begin position="186"/>
        <end position="200"/>
    </location>
</feature>
<comment type="caution">
    <text evidence="3">The sequence shown here is derived from an EMBL/GenBank/DDBJ whole genome shotgun (WGS) entry which is preliminary data.</text>
</comment>
<dbReference type="InterPro" id="IPR019533">
    <property type="entry name" value="Peptidase_S26"/>
</dbReference>
<dbReference type="GO" id="GO:0006465">
    <property type="term" value="P:signal peptide processing"/>
    <property type="evidence" value="ECO:0007669"/>
    <property type="project" value="InterPro"/>
</dbReference>
<gene>
    <name evidence="3" type="ORF">FEF26_15140</name>
</gene>
<reference evidence="3 4" key="1">
    <citation type="submission" date="2019-05" db="EMBL/GenBank/DDBJ databases">
        <title>Nesterenkonia sp. GY074 isolated from the Southern Atlantic Ocean.</title>
        <authorList>
            <person name="Zhang G."/>
        </authorList>
    </citation>
    <scope>NUCLEOTIDE SEQUENCE [LARGE SCALE GENOMIC DNA]</scope>
    <source>
        <strain evidence="3 4">GY074</strain>
    </source>
</reference>
<proteinExistence type="predicted"/>
<dbReference type="EMBL" id="VAVZ01000078">
    <property type="protein sequence ID" value="TLP92110.1"/>
    <property type="molecule type" value="Genomic_DNA"/>
</dbReference>
<evidence type="ECO:0000313" key="4">
    <source>
        <dbReference type="Proteomes" id="UP000310458"/>
    </source>
</evidence>
<dbReference type="CDD" id="cd06530">
    <property type="entry name" value="S26_SPase_I"/>
    <property type="match status" value="1"/>
</dbReference>
<keyword evidence="4" id="KW-1185">Reference proteome</keyword>
<dbReference type="Proteomes" id="UP000310458">
    <property type="component" value="Unassembled WGS sequence"/>
</dbReference>
<sequence length="206" mass="22128">MLRTIVGRFAAVGVYLLAGLGVLSLVLLGLGIWLSMGLVMFRTGSMEPAIPAGSVALVQPVDPEQIAVGDVLTVGTEEMDISVTHRVIAVNDPEDIVWAADDEGLDPSAVENGHVAVIRMQGDANEIEDPTPYAVADGEAEAVLGHVPGLAQPLQWLAQREVQLLFAAALAAGIAWAFWPRQDPVAARDRQEKREEAEHAPRHHRR</sequence>